<feature type="transmembrane region" description="Helical" evidence="10">
    <location>
        <begin position="59"/>
        <end position="80"/>
    </location>
</feature>
<dbReference type="EMBL" id="LR134477">
    <property type="protein sequence ID" value="VEI17841.1"/>
    <property type="molecule type" value="Genomic_DNA"/>
</dbReference>
<dbReference type="InterPro" id="IPR036890">
    <property type="entry name" value="HATPase_C_sf"/>
</dbReference>
<proteinExistence type="predicted"/>
<dbReference type="EC" id="2.7.13.3" evidence="2"/>
<accession>A0A448PNC8</accession>
<dbReference type="SUPFAM" id="SSF55874">
    <property type="entry name" value="ATPase domain of HSP90 chaperone/DNA topoisomerase II/histidine kinase"/>
    <property type="match status" value="1"/>
</dbReference>
<keyword evidence="8" id="KW-0902">Two-component regulatory system</keyword>
<organism evidence="13 14">
    <name type="scientific">Actinomyces viscosus</name>
    <dbReference type="NCBI Taxonomy" id="1656"/>
    <lineage>
        <taxon>Bacteria</taxon>
        <taxon>Bacillati</taxon>
        <taxon>Actinomycetota</taxon>
        <taxon>Actinomycetes</taxon>
        <taxon>Actinomycetales</taxon>
        <taxon>Actinomycetaceae</taxon>
        <taxon>Actinomyces</taxon>
    </lineage>
</organism>
<evidence type="ECO:0000256" key="5">
    <source>
        <dbReference type="ARBA" id="ARBA00022741"/>
    </source>
</evidence>
<feature type="transmembrane region" description="Helical" evidence="10">
    <location>
        <begin position="29"/>
        <end position="47"/>
    </location>
</feature>
<feature type="region of interest" description="Disordered" evidence="9">
    <location>
        <begin position="484"/>
        <end position="514"/>
    </location>
</feature>
<keyword evidence="7" id="KW-0067">ATP-binding</keyword>
<keyword evidence="10" id="KW-0812">Transmembrane</keyword>
<evidence type="ECO:0000256" key="3">
    <source>
        <dbReference type="ARBA" id="ARBA00022553"/>
    </source>
</evidence>
<evidence type="ECO:0000256" key="9">
    <source>
        <dbReference type="SAM" id="MobiDB-lite"/>
    </source>
</evidence>
<evidence type="ECO:0000256" key="1">
    <source>
        <dbReference type="ARBA" id="ARBA00000085"/>
    </source>
</evidence>
<dbReference type="PANTHER" id="PTHR24421">
    <property type="entry name" value="NITRATE/NITRITE SENSOR PROTEIN NARX-RELATED"/>
    <property type="match status" value="1"/>
</dbReference>
<dbReference type="InterPro" id="IPR050482">
    <property type="entry name" value="Sensor_HK_TwoCompSys"/>
</dbReference>
<feature type="compositionally biased region" description="Low complexity" evidence="9">
    <location>
        <begin position="287"/>
        <end position="316"/>
    </location>
</feature>
<feature type="domain" description="Histidine kinase/HSP90-like ATPase" evidence="11">
    <location>
        <begin position="392"/>
        <end position="505"/>
    </location>
</feature>
<keyword evidence="4 13" id="KW-0808">Transferase</keyword>
<feature type="compositionally biased region" description="Basic and acidic residues" evidence="9">
    <location>
        <begin position="450"/>
        <end position="463"/>
    </location>
</feature>
<evidence type="ECO:0000256" key="2">
    <source>
        <dbReference type="ARBA" id="ARBA00012438"/>
    </source>
</evidence>
<evidence type="ECO:0000256" key="8">
    <source>
        <dbReference type="ARBA" id="ARBA00023012"/>
    </source>
</evidence>
<dbReference type="CDD" id="cd16917">
    <property type="entry name" value="HATPase_UhpB-NarQ-NarX-like"/>
    <property type="match status" value="1"/>
</dbReference>
<keyword evidence="3" id="KW-0597">Phosphoprotein</keyword>
<evidence type="ECO:0000313" key="13">
    <source>
        <dbReference type="EMBL" id="VEI17841.1"/>
    </source>
</evidence>
<evidence type="ECO:0000256" key="7">
    <source>
        <dbReference type="ARBA" id="ARBA00022840"/>
    </source>
</evidence>
<evidence type="ECO:0000259" key="12">
    <source>
        <dbReference type="Pfam" id="PF07730"/>
    </source>
</evidence>
<dbReference type="InterPro" id="IPR003594">
    <property type="entry name" value="HATPase_dom"/>
</dbReference>
<name>A0A448PNC8_ACTVI</name>
<sequence>MTSGPTSPRPVPLAGTIPAAWRYPSSGPWTTVSDVVIAMAFVFLCLIGQPDPESGLGFIQRAAPVLYLLLLGACALAMVVRRHSPLLFVVVAGVCLTAHLVLFTEFSIFFIITGVVAVETTQSRLEAPWRWVGLVLELVGAAVATTRAHELIGDQVHGGVGRLTLLTNAWLLVAVAAFVGAARRRSRDRYNQAFERAAVLEAQQAAERRLAVIETQQRIARDVHDLLGHSLTVIAMQAEGARAILATDPDAADEALAVIGETSRRSVDEVHALVDILRSDAQEAGWPDGAAAAGSDATAAPVSGSAAGRASDAGVADAGGLGAAGRPTGGGGSADAVDPGAEGGAETAEAASGQERGADLLWEPVRQAQRAGLPVTLETDPTGRVPEPAAQVLHRVVQESLTNVLRHAPGAATTVSLRTAAGRAVLVVENAPAPAGSPAPSTSAIGAPDGHGDADAEGGEIRPGRPVHQGFGLIGMRDRVSDLGGAFTAGPTPEGGWRVRAELPTGSDLPTGPE</sequence>
<dbReference type="GO" id="GO:0046983">
    <property type="term" value="F:protein dimerization activity"/>
    <property type="evidence" value="ECO:0007669"/>
    <property type="project" value="InterPro"/>
</dbReference>
<feature type="compositionally biased region" description="Low complexity" evidence="9">
    <location>
        <begin position="344"/>
        <end position="355"/>
    </location>
</feature>
<dbReference type="GO" id="GO:0016020">
    <property type="term" value="C:membrane"/>
    <property type="evidence" value="ECO:0007669"/>
    <property type="project" value="InterPro"/>
</dbReference>
<dbReference type="Gene3D" id="3.30.565.10">
    <property type="entry name" value="Histidine kinase-like ATPase, C-terminal domain"/>
    <property type="match status" value="1"/>
</dbReference>
<feature type="compositionally biased region" description="Gly residues" evidence="9">
    <location>
        <begin position="317"/>
        <end position="333"/>
    </location>
</feature>
<evidence type="ECO:0000256" key="4">
    <source>
        <dbReference type="ARBA" id="ARBA00022679"/>
    </source>
</evidence>
<keyword evidence="10" id="KW-1133">Transmembrane helix</keyword>
<feature type="compositionally biased region" description="Low complexity" evidence="9">
    <location>
        <begin position="432"/>
        <end position="448"/>
    </location>
</feature>
<dbReference type="KEGG" id="avc:NCTC10951_02401"/>
<evidence type="ECO:0000313" key="14">
    <source>
        <dbReference type="Proteomes" id="UP000268658"/>
    </source>
</evidence>
<keyword evidence="10" id="KW-0472">Membrane</keyword>
<dbReference type="Gene3D" id="1.20.5.1930">
    <property type="match status" value="1"/>
</dbReference>
<evidence type="ECO:0000259" key="11">
    <source>
        <dbReference type="Pfam" id="PF02518"/>
    </source>
</evidence>
<comment type="catalytic activity">
    <reaction evidence="1">
        <text>ATP + protein L-histidine = ADP + protein N-phospho-L-histidine.</text>
        <dbReference type="EC" id="2.7.13.3"/>
    </reaction>
</comment>
<dbReference type="AlphaFoldDB" id="A0A448PNC8"/>
<gene>
    <name evidence="13" type="primary">desK_5</name>
    <name evidence="13" type="ORF">NCTC10951_02401</name>
</gene>
<feature type="region of interest" description="Disordered" evidence="9">
    <location>
        <begin position="287"/>
        <end position="356"/>
    </location>
</feature>
<dbReference type="GO" id="GO:0000155">
    <property type="term" value="F:phosphorelay sensor kinase activity"/>
    <property type="evidence" value="ECO:0007669"/>
    <property type="project" value="InterPro"/>
</dbReference>
<dbReference type="Pfam" id="PF07730">
    <property type="entry name" value="HisKA_3"/>
    <property type="match status" value="1"/>
</dbReference>
<dbReference type="PANTHER" id="PTHR24421:SF10">
    <property type="entry name" value="NITRATE_NITRITE SENSOR PROTEIN NARQ"/>
    <property type="match status" value="1"/>
</dbReference>
<feature type="transmembrane region" description="Helical" evidence="10">
    <location>
        <begin position="160"/>
        <end position="182"/>
    </location>
</feature>
<feature type="domain" description="Signal transduction histidine kinase subgroup 3 dimerisation and phosphoacceptor" evidence="12">
    <location>
        <begin position="217"/>
        <end position="280"/>
    </location>
</feature>
<evidence type="ECO:0000256" key="10">
    <source>
        <dbReference type="SAM" id="Phobius"/>
    </source>
</evidence>
<protein>
    <recommendedName>
        <fullName evidence="2">histidine kinase</fullName>
        <ecNumber evidence="2">2.7.13.3</ecNumber>
    </recommendedName>
</protein>
<dbReference type="InterPro" id="IPR011712">
    <property type="entry name" value="Sig_transdc_His_kin_sub3_dim/P"/>
</dbReference>
<dbReference type="Proteomes" id="UP000268658">
    <property type="component" value="Chromosome"/>
</dbReference>
<feature type="region of interest" description="Disordered" evidence="9">
    <location>
        <begin position="432"/>
        <end position="468"/>
    </location>
</feature>
<dbReference type="GO" id="GO:0005524">
    <property type="term" value="F:ATP binding"/>
    <property type="evidence" value="ECO:0007669"/>
    <property type="project" value="UniProtKB-KW"/>
</dbReference>
<evidence type="ECO:0000256" key="6">
    <source>
        <dbReference type="ARBA" id="ARBA00022777"/>
    </source>
</evidence>
<reference evidence="13 14" key="1">
    <citation type="submission" date="2018-12" db="EMBL/GenBank/DDBJ databases">
        <authorList>
            <consortium name="Pathogen Informatics"/>
        </authorList>
    </citation>
    <scope>NUCLEOTIDE SEQUENCE [LARGE SCALE GENOMIC DNA]</scope>
    <source>
        <strain evidence="13 14">NCTC10951</strain>
    </source>
</reference>
<dbReference type="Pfam" id="PF02518">
    <property type="entry name" value="HATPase_c"/>
    <property type="match status" value="1"/>
</dbReference>
<feature type="transmembrane region" description="Helical" evidence="10">
    <location>
        <begin position="86"/>
        <end position="117"/>
    </location>
</feature>
<keyword evidence="6 13" id="KW-0418">Kinase</keyword>
<keyword evidence="5" id="KW-0547">Nucleotide-binding</keyword>